<evidence type="ECO:0000256" key="1">
    <source>
        <dbReference type="SAM" id="Phobius"/>
    </source>
</evidence>
<feature type="non-terminal residue" evidence="2">
    <location>
        <position position="1"/>
    </location>
</feature>
<evidence type="ECO:0000313" key="2">
    <source>
        <dbReference type="EMBL" id="KKQ14675.1"/>
    </source>
</evidence>
<evidence type="ECO:0008006" key="4">
    <source>
        <dbReference type="Google" id="ProtNLM"/>
    </source>
</evidence>
<keyword evidence="1" id="KW-0812">Transmembrane</keyword>
<name>A0A0G0FLZ4_9BACT</name>
<gene>
    <name evidence="2" type="ORF">US28_C0033G0001</name>
</gene>
<dbReference type="Proteomes" id="UP000034448">
    <property type="component" value="Unassembled WGS sequence"/>
</dbReference>
<feature type="transmembrane region" description="Helical" evidence="1">
    <location>
        <begin position="143"/>
        <end position="160"/>
    </location>
</feature>
<keyword evidence="1" id="KW-1133">Transmembrane helix</keyword>
<accession>A0A0G0FLZ4</accession>
<dbReference type="EMBL" id="LBSJ01000033">
    <property type="protein sequence ID" value="KKQ14675.1"/>
    <property type="molecule type" value="Genomic_DNA"/>
</dbReference>
<feature type="transmembrane region" description="Helical" evidence="1">
    <location>
        <begin position="53"/>
        <end position="71"/>
    </location>
</feature>
<feature type="transmembrane region" description="Helical" evidence="1">
    <location>
        <begin position="299"/>
        <end position="319"/>
    </location>
</feature>
<proteinExistence type="predicted"/>
<reference evidence="2 3" key="1">
    <citation type="journal article" date="2015" name="Nature">
        <title>rRNA introns, odd ribosomes, and small enigmatic genomes across a large radiation of phyla.</title>
        <authorList>
            <person name="Brown C.T."/>
            <person name="Hug L.A."/>
            <person name="Thomas B.C."/>
            <person name="Sharon I."/>
            <person name="Castelle C.J."/>
            <person name="Singh A."/>
            <person name="Wilkins M.J."/>
            <person name="Williams K.H."/>
            <person name="Banfield J.F."/>
        </authorList>
    </citation>
    <scope>NUCLEOTIDE SEQUENCE [LARGE SCALE GENOMIC DNA]</scope>
</reference>
<protein>
    <recommendedName>
        <fullName evidence="4">YfhO family protein</fullName>
    </recommendedName>
</protein>
<feature type="transmembrane region" description="Helical" evidence="1">
    <location>
        <begin position="78"/>
        <end position="96"/>
    </location>
</feature>
<dbReference type="AlphaFoldDB" id="A0A0G0FLZ4"/>
<keyword evidence="1" id="KW-0472">Membrane</keyword>
<sequence>EQKFVSADTLIKGYYEYTAHFATINQILFSRFWGYGGSVWMDANDKMSFQVGHIHWILSLIVLVLCIYKFIKTRKLNNLLLVTCYFIAVSWAAAFMMHTRSIEIWQLVKQLQFVQFPWRFLALVILGFSFAVGAIAKLLPKKLAFLLSLTLILTLTLFNWEYFKTEHGKLGEVTDEQKFSGVAWDLQRNAGILDYLPKTAKENPLVGQSTVADVVEGDAQILNPKQGTDWAGYELDVTSNKAKVRTNIFMFPNWKVFIDDKETNVFIPEEEKNGRMYIEVPEGRHEVYAKLYNTPIRTISNIISLASWLFLVFVILKYAKKII</sequence>
<organism evidence="2 3">
    <name type="scientific">Candidatus Daviesbacteria bacterium GW2011_GWA1_36_8</name>
    <dbReference type="NCBI Taxonomy" id="1618417"/>
    <lineage>
        <taxon>Bacteria</taxon>
        <taxon>Candidatus Daviesiibacteriota</taxon>
    </lineage>
</organism>
<comment type="caution">
    <text evidence="2">The sequence shown here is derived from an EMBL/GenBank/DDBJ whole genome shotgun (WGS) entry which is preliminary data.</text>
</comment>
<evidence type="ECO:0000313" key="3">
    <source>
        <dbReference type="Proteomes" id="UP000034448"/>
    </source>
</evidence>
<feature type="transmembrane region" description="Helical" evidence="1">
    <location>
        <begin position="116"/>
        <end position="136"/>
    </location>
</feature>